<dbReference type="RefSeq" id="WP_353423583.1">
    <property type="nucleotide sequence ID" value="NZ_CP117826.1"/>
</dbReference>
<dbReference type="PANTHER" id="PTHR30627">
    <property type="entry name" value="PEPTIDOGLYCAN D,D-TRANSPEPTIDASE"/>
    <property type="match status" value="1"/>
</dbReference>
<dbReference type="SUPFAM" id="SSF54184">
    <property type="entry name" value="Penicillin-binding protein 2x (pbp-2x), c-terminal domain"/>
    <property type="match status" value="2"/>
</dbReference>
<dbReference type="InterPro" id="IPR001460">
    <property type="entry name" value="PCN-bd_Tpept"/>
</dbReference>
<feature type="transmembrane region" description="Helical" evidence="4">
    <location>
        <begin position="12"/>
        <end position="37"/>
    </location>
</feature>
<dbReference type="Pfam" id="PF00905">
    <property type="entry name" value="Transpeptidase"/>
    <property type="match status" value="1"/>
</dbReference>
<dbReference type="SUPFAM" id="SSF56601">
    <property type="entry name" value="beta-lactamase/transpeptidase-like"/>
    <property type="match status" value="1"/>
</dbReference>
<feature type="domain" description="PASTA" evidence="5">
    <location>
        <begin position="569"/>
        <end position="628"/>
    </location>
</feature>
<name>A0AAU8A8T7_9FIRM</name>
<dbReference type="InterPro" id="IPR036138">
    <property type="entry name" value="PBP_dimer_sf"/>
</dbReference>
<dbReference type="PANTHER" id="PTHR30627:SF1">
    <property type="entry name" value="PEPTIDOGLYCAN D,D-TRANSPEPTIDASE FTSI"/>
    <property type="match status" value="1"/>
</dbReference>
<dbReference type="InterPro" id="IPR005311">
    <property type="entry name" value="PBP_dimer"/>
</dbReference>
<evidence type="ECO:0000259" key="5">
    <source>
        <dbReference type="PROSITE" id="PS51178"/>
    </source>
</evidence>
<comment type="subcellular location">
    <subcellularLocation>
        <location evidence="1">Membrane</location>
    </subcellularLocation>
</comment>
<evidence type="ECO:0000256" key="1">
    <source>
        <dbReference type="ARBA" id="ARBA00004370"/>
    </source>
</evidence>
<dbReference type="SMART" id="SM00740">
    <property type="entry name" value="PASTA"/>
    <property type="match status" value="2"/>
</dbReference>
<accession>A0AAU8A8T7</accession>
<dbReference type="CDD" id="cd06577">
    <property type="entry name" value="PASTA_pknB"/>
    <property type="match status" value="1"/>
</dbReference>
<sequence length="700" mass="74353">MANSHVLITRKRLLVLLLILIILIILLMTRVGYWSLWRGEDLKAQAESQWVKDIEVSAKRGSIMDRNQQILAQSAAADTVVLLPEKIEKAQNANEIADQLSQILGLDRNDIYEKATNTDKKEIWLKRQISTEQSEQIEALGLEGVAFRDDVKRFYPNKDFAAQVIGYTTLDGEGQTGIERRYNTTLAGRAGRQVAETAKDGSGVPNGQEMMIQPQDGLNVVLTIDEITQSFLESACKELYESQAPESVQGLVMDVTNGEILAMANIPEFDLNSPPREDAEALSALSTNVITATAYEPGNIFGIFTAAAAIDSGSAAGEYSCTGSFATDGDVVSCLNGAHGTQTLTDAVLDHCSVGAAMQANAMGRDVFYQYVKGFGFGSETGIDFSSDTAGSLAEKRYIRNADVAAMGAGEGLEISQIQLASAACALINGGTLYTPKLVLGLSDAEGNMVESYEPEVRGQSVTAETSAQVRTIMEARAKEDGISLTGYSAGAISGSAVQHKDSAVVADKAVATYIAYAPADDPKYMVMITATGVTATDSVESVCAPYVQNTLLGTLKNGNIMPDETLQPEETVTVPNVVGMELQEARDALADIGLRSSYDGSGSVVSQFPTAATEVHKNSTVALTMETKAIQPEGTEMVTVPDFTGMDMTQAKNTAIASGLVFVARGNGVVQEQSPAAGTQVSRGSSIVVDFKLQIAAAQ</sequence>
<dbReference type="Gene3D" id="3.40.710.10">
    <property type="entry name" value="DD-peptidase/beta-lactamase superfamily"/>
    <property type="match status" value="1"/>
</dbReference>
<organism evidence="6">
    <name type="scientific">Christensenella massiliensis</name>
    <dbReference type="NCBI Taxonomy" id="1805714"/>
    <lineage>
        <taxon>Bacteria</taxon>
        <taxon>Bacillati</taxon>
        <taxon>Bacillota</taxon>
        <taxon>Clostridia</taxon>
        <taxon>Christensenellales</taxon>
        <taxon>Christensenellaceae</taxon>
        <taxon>Christensenella</taxon>
    </lineage>
</organism>
<evidence type="ECO:0000256" key="2">
    <source>
        <dbReference type="ARBA" id="ARBA00007171"/>
    </source>
</evidence>
<dbReference type="GO" id="GO:0071555">
    <property type="term" value="P:cell wall organization"/>
    <property type="evidence" value="ECO:0007669"/>
    <property type="project" value="TreeGrafter"/>
</dbReference>
<gene>
    <name evidence="6" type="ORF">PUP29_00940</name>
</gene>
<dbReference type="Pfam" id="PF03793">
    <property type="entry name" value="PASTA"/>
    <property type="match status" value="2"/>
</dbReference>
<dbReference type="InterPro" id="IPR050515">
    <property type="entry name" value="Beta-lactam/transpept"/>
</dbReference>
<keyword evidence="3 4" id="KW-0472">Membrane</keyword>
<comment type="similarity">
    <text evidence="2">Belongs to the transpeptidase family.</text>
</comment>
<keyword evidence="4" id="KW-0812">Transmembrane</keyword>
<protein>
    <submittedName>
        <fullName evidence="6">Penicillin-binding transpeptidase domain-containing protein</fullName>
    </submittedName>
</protein>
<dbReference type="CDD" id="cd06575">
    <property type="entry name" value="PASTA_Pbp2x-like_2"/>
    <property type="match status" value="1"/>
</dbReference>
<evidence type="ECO:0000256" key="3">
    <source>
        <dbReference type="ARBA" id="ARBA00023136"/>
    </source>
</evidence>
<dbReference type="GO" id="GO:0008658">
    <property type="term" value="F:penicillin binding"/>
    <property type="evidence" value="ECO:0007669"/>
    <property type="project" value="InterPro"/>
</dbReference>
<feature type="domain" description="PASTA" evidence="5">
    <location>
        <begin position="635"/>
        <end position="694"/>
    </location>
</feature>
<dbReference type="Gene3D" id="3.90.1310.10">
    <property type="entry name" value="Penicillin-binding protein 2a (Domain 2)"/>
    <property type="match status" value="1"/>
</dbReference>
<keyword evidence="4" id="KW-1133">Transmembrane helix</keyword>
<reference evidence="6" key="1">
    <citation type="submission" date="2023-02" db="EMBL/GenBank/DDBJ databases">
        <title>Gut commensal Christensenella minuta modulates host metabolism via a new class of secondary bile acids.</title>
        <authorList>
            <person name="Liu C."/>
        </authorList>
    </citation>
    <scope>NUCLEOTIDE SEQUENCE</scope>
    <source>
        <strain evidence="6">CA70</strain>
    </source>
</reference>
<dbReference type="InterPro" id="IPR012338">
    <property type="entry name" value="Beta-lactam/transpept-like"/>
</dbReference>
<dbReference type="GO" id="GO:0005886">
    <property type="term" value="C:plasma membrane"/>
    <property type="evidence" value="ECO:0007669"/>
    <property type="project" value="TreeGrafter"/>
</dbReference>
<evidence type="ECO:0000256" key="4">
    <source>
        <dbReference type="SAM" id="Phobius"/>
    </source>
</evidence>
<dbReference type="InterPro" id="IPR005543">
    <property type="entry name" value="PASTA_dom"/>
</dbReference>
<proteinExistence type="inferred from homology"/>
<dbReference type="EMBL" id="CP117826">
    <property type="protein sequence ID" value="XCC62529.1"/>
    <property type="molecule type" value="Genomic_DNA"/>
</dbReference>
<dbReference type="Pfam" id="PF03717">
    <property type="entry name" value="PBP_dimer"/>
    <property type="match status" value="1"/>
</dbReference>
<dbReference type="SUPFAM" id="SSF56519">
    <property type="entry name" value="Penicillin binding protein dimerisation domain"/>
    <property type="match status" value="1"/>
</dbReference>
<dbReference type="PROSITE" id="PS51178">
    <property type="entry name" value="PASTA"/>
    <property type="match status" value="2"/>
</dbReference>
<dbReference type="Gene3D" id="3.30.10.20">
    <property type="match status" value="2"/>
</dbReference>
<evidence type="ECO:0000313" key="6">
    <source>
        <dbReference type="EMBL" id="XCC62529.1"/>
    </source>
</evidence>
<dbReference type="AlphaFoldDB" id="A0AAU8A8T7"/>